<evidence type="ECO:0008006" key="6">
    <source>
        <dbReference type="Google" id="ProtNLM"/>
    </source>
</evidence>
<evidence type="ECO:0000256" key="3">
    <source>
        <dbReference type="SAM" id="MobiDB-lite"/>
    </source>
</evidence>
<dbReference type="PANTHER" id="PTHR45586">
    <property type="entry name" value="TPR REPEAT-CONTAINING PROTEIN PA4667"/>
    <property type="match status" value="1"/>
</dbReference>
<evidence type="ECO:0000256" key="1">
    <source>
        <dbReference type="ARBA" id="ARBA00022737"/>
    </source>
</evidence>
<proteinExistence type="predicted"/>
<comment type="caution">
    <text evidence="4">The sequence shown here is derived from an EMBL/GenBank/DDBJ whole genome shotgun (WGS) entry which is preliminary data.</text>
</comment>
<dbReference type="InterPro" id="IPR011990">
    <property type="entry name" value="TPR-like_helical_dom_sf"/>
</dbReference>
<dbReference type="Pfam" id="PF14559">
    <property type="entry name" value="TPR_19"/>
    <property type="match status" value="1"/>
</dbReference>
<keyword evidence="2" id="KW-0802">TPR repeat</keyword>
<dbReference type="Gene3D" id="1.25.40.10">
    <property type="entry name" value="Tetratricopeptide repeat domain"/>
    <property type="match status" value="2"/>
</dbReference>
<protein>
    <recommendedName>
        <fullName evidence="6">Tetratricopeptide repeat protein</fullName>
    </recommendedName>
</protein>
<keyword evidence="1" id="KW-0677">Repeat</keyword>
<dbReference type="Proteomes" id="UP000245712">
    <property type="component" value="Unassembled WGS sequence"/>
</dbReference>
<dbReference type="SUPFAM" id="SSF48452">
    <property type="entry name" value="TPR-like"/>
    <property type="match status" value="2"/>
</dbReference>
<accession>A0ABX5KJQ8</accession>
<dbReference type="InterPro" id="IPR051012">
    <property type="entry name" value="CellSynth/LPSAsmb/PSIAsmb"/>
</dbReference>
<evidence type="ECO:0000313" key="4">
    <source>
        <dbReference type="EMBL" id="PVX81769.1"/>
    </source>
</evidence>
<sequence length="691" mass="74640">MAEPALERGGAGARSLSPLDAAKRAIRAEAWASGLAQLDEIERAGGVLDAGADVLKAIALIRTQGFAAGIDALDGLDAQRVRDVRARADLRRLLVAPFVKSGALAEAARVLDWLVRTYPESADDRRSYASVLARLKRWPEAIAQVDEAARTAPGDVPLLATRIQLRTQAGETDAAAQLARESFGVAMVIPGAAHIWMTALLRGGDHARAASIAAKIDAPNHRVASVAMQALRSNGRAAAAISVGRLALRAGHDSAALRSQLAQAHLARGTHDDRLVAALEHLAAGVQMSPDDLRLNSLYGETLLRAGRFAQAVPFLEKSAALAPELEHVRAMYARALRHSGRHAESAGQYLQLARSNEAHARWQRAAAGALTQAGRTEEAASLFDAFIRRRSAGLPATFEQALARVDAAAGTVTVPRARLDWAWSLRGETGPAASMAREDWERAAQWGYLADHLLLDWLECREDRAEEAMDLLASLDEADRFFEPLRESGRGFVVATAHVGPMYGGLMALDLLDIPSRWIASTPGISRSHYARSLISTGDQTEVQVVKASLKALQEGHAVCLAVDGALNPAAARVPFENQEITWSSFAARACFRLGLPSIFYAPRWEQGRITHTLERLPEPHEGETLEDYIVRWQHAWLAHLRTHLAGRPEDLRLSGGLWRHVVTAERSGETPAGARDEPGSPSPTVDLIT</sequence>
<reference evidence="4 5" key="1">
    <citation type="submission" date="2018-05" db="EMBL/GenBank/DDBJ databases">
        <title>Genomic Encyclopedia of Type Strains, Phase IV (KMG-V): Genome sequencing to study the core and pangenomes of soil and plant-associated prokaryotes.</title>
        <authorList>
            <person name="Whitman W."/>
        </authorList>
    </citation>
    <scope>NUCLEOTIDE SEQUENCE [LARGE SCALE GENOMIC DNA]</scope>
    <source>
        <strain evidence="4 5">SCZa-39</strain>
    </source>
</reference>
<dbReference type="RefSeq" id="WP_116612054.1">
    <property type="nucleotide sequence ID" value="NZ_QEOB01000010.1"/>
</dbReference>
<dbReference type="Pfam" id="PF13432">
    <property type="entry name" value="TPR_16"/>
    <property type="match status" value="1"/>
</dbReference>
<keyword evidence="5" id="KW-1185">Reference proteome</keyword>
<name>A0ABX5KJQ8_9BURK</name>
<feature type="compositionally biased region" description="Basic and acidic residues" evidence="3">
    <location>
        <begin position="667"/>
        <end position="680"/>
    </location>
</feature>
<feature type="region of interest" description="Disordered" evidence="3">
    <location>
        <begin position="667"/>
        <end position="691"/>
    </location>
</feature>
<evidence type="ECO:0000256" key="2">
    <source>
        <dbReference type="ARBA" id="ARBA00022803"/>
    </source>
</evidence>
<dbReference type="EMBL" id="QEOB01000010">
    <property type="protein sequence ID" value="PVX81769.1"/>
    <property type="molecule type" value="Genomic_DNA"/>
</dbReference>
<evidence type="ECO:0000313" key="5">
    <source>
        <dbReference type="Proteomes" id="UP000245712"/>
    </source>
</evidence>
<dbReference type="PANTHER" id="PTHR45586:SF1">
    <property type="entry name" value="LIPOPOLYSACCHARIDE ASSEMBLY PROTEIN B"/>
    <property type="match status" value="1"/>
</dbReference>
<gene>
    <name evidence="4" type="ORF">C7402_110173</name>
</gene>
<organism evidence="4 5">
    <name type="scientific">Paraburkholderia unamae</name>
    <dbReference type="NCBI Taxonomy" id="219649"/>
    <lineage>
        <taxon>Bacteria</taxon>
        <taxon>Pseudomonadati</taxon>
        <taxon>Pseudomonadota</taxon>
        <taxon>Betaproteobacteria</taxon>
        <taxon>Burkholderiales</taxon>
        <taxon>Burkholderiaceae</taxon>
        <taxon>Paraburkholderia</taxon>
    </lineage>
</organism>